<proteinExistence type="predicted"/>
<reference evidence="4" key="1">
    <citation type="journal article" date="2019" name="Int. J. Syst. Evol. Microbiol.">
        <title>The Global Catalogue of Microorganisms (GCM) 10K type strain sequencing project: providing services to taxonomists for standard genome sequencing and annotation.</title>
        <authorList>
            <consortium name="The Broad Institute Genomics Platform"/>
            <consortium name="The Broad Institute Genome Sequencing Center for Infectious Disease"/>
            <person name="Wu L."/>
            <person name="Ma J."/>
        </authorList>
    </citation>
    <scope>NUCLEOTIDE SEQUENCE [LARGE SCALE GENOMIC DNA]</scope>
    <source>
        <strain evidence="4">JCM 18127</strain>
    </source>
</reference>
<keyword evidence="2" id="KW-1133">Transmembrane helix</keyword>
<accession>A0ABP8VRY6</accession>
<dbReference type="RefSeq" id="WP_345262394.1">
    <property type="nucleotide sequence ID" value="NZ_BAABIM010000001.1"/>
</dbReference>
<feature type="compositionally biased region" description="Low complexity" evidence="1">
    <location>
        <begin position="62"/>
        <end position="80"/>
    </location>
</feature>
<dbReference type="EMBL" id="BAABIM010000001">
    <property type="protein sequence ID" value="GAA4670773.1"/>
    <property type="molecule type" value="Genomic_DNA"/>
</dbReference>
<evidence type="ECO:0000256" key="2">
    <source>
        <dbReference type="SAM" id="Phobius"/>
    </source>
</evidence>
<evidence type="ECO:0000256" key="1">
    <source>
        <dbReference type="SAM" id="MobiDB-lite"/>
    </source>
</evidence>
<evidence type="ECO:0000313" key="4">
    <source>
        <dbReference type="Proteomes" id="UP001500621"/>
    </source>
</evidence>
<feature type="transmembrane region" description="Helical" evidence="2">
    <location>
        <begin position="39"/>
        <end position="59"/>
    </location>
</feature>
<keyword evidence="2" id="KW-0472">Membrane</keyword>
<comment type="caution">
    <text evidence="3">The sequence shown here is derived from an EMBL/GenBank/DDBJ whole genome shotgun (WGS) entry which is preliminary data.</text>
</comment>
<dbReference type="Proteomes" id="UP001500621">
    <property type="component" value="Unassembled WGS sequence"/>
</dbReference>
<name>A0ABP8VRY6_9ACTN</name>
<protein>
    <submittedName>
        <fullName evidence="3">Uncharacterized protein</fullName>
    </submittedName>
</protein>
<keyword evidence="4" id="KW-1185">Reference proteome</keyword>
<feature type="region of interest" description="Disordered" evidence="1">
    <location>
        <begin position="62"/>
        <end position="87"/>
    </location>
</feature>
<evidence type="ECO:0000313" key="3">
    <source>
        <dbReference type="EMBL" id="GAA4670773.1"/>
    </source>
</evidence>
<organism evidence="3 4">
    <name type="scientific">Nocardioides nanhaiensis</name>
    <dbReference type="NCBI Taxonomy" id="1476871"/>
    <lineage>
        <taxon>Bacteria</taxon>
        <taxon>Bacillati</taxon>
        <taxon>Actinomycetota</taxon>
        <taxon>Actinomycetes</taxon>
        <taxon>Propionibacteriales</taxon>
        <taxon>Nocardioidaceae</taxon>
        <taxon>Nocardioides</taxon>
    </lineage>
</organism>
<sequence length="263" mass="27877">MDHLDLSDHLERLAAHEPPVRPAHEHLAAGRRALRRRRVAELGAVTAVLAVLVGGWAVVGDGGSSRATEPPAAPPTTSRAPMPPPEGEWAQWQDGAVRLADGVEELDRIDAGRDGVGLELRAGDDVRWYLVDRRRTTSFDAYVAFDSLADWVSDQTFPGGPAARAALVRLAPDGTLAPGRPGVEIIEQVASPDLPDSYDGGNLVTAAALVEVDGERTWLLARDPAATDVITVALARASTLDDFLAFARERYADGPGGGSEGML</sequence>
<gene>
    <name evidence="3" type="ORF">GCM10023226_04210</name>
</gene>
<keyword evidence="2" id="KW-0812">Transmembrane</keyword>